<evidence type="ECO:0000256" key="10">
    <source>
        <dbReference type="ARBA" id="ARBA00054027"/>
    </source>
</evidence>
<comment type="cofactor">
    <cofactor evidence="1">
        <name>pyridoxal 5'-phosphate</name>
        <dbReference type="ChEBI" id="CHEBI:597326"/>
    </cofactor>
</comment>
<evidence type="ECO:0000256" key="5">
    <source>
        <dbReference type="ARBA" id="ARBA00022909"/>
    </source>
</evidence>
<evidence type="ECO:0000256" key="9">
    <source>
        <dbReference type="ARBA" id="ARBA00049529"/>
    </source>
</evidence>
<evidence type="ECO:0000256" key="1">
    <source>
        <dbReference type="ARBA" id="ARBA00001933"/>
    </source>
</evidence>
<evidence type="ECO:0000256" key="8">
    <source>
        <dbReference type="ARBA" id="ARBA00035676"/>
    </source>
</evidence>
<evidence type="ECO:0000256" key="12">
    <source>
        <dbReference type="NCBIfam" id="TIGR03461"/>
    </source>
</evidence>
<dbReference type="GO" id="GO:0005829">
    <property type="term" value="C:cytosol"/>
    <property type="evidence" value="ECO:0007669"/>
    <property type="project" value="TreeGrafter"/>
</dbReference>
<keyword evidence="4" id="KW-0663">Pyridoxal phosphate</keyword>
<dbReference type="GO" id="GO:0030170">
    <property type="term" value="F:pyridoxal phosphate binding"/>
    <property type="evidence" value="ECO:0007669"/>
    <property type="project" value="InterPro"/>
</dbReference>
<evidence type="ECO:0000256" key="3">
    <source>
        <dbReference type="ARBA" id="ARBA00011738"/>
    </source>
</evidence>
<organism evidence="13 14">
    <name type="scientific">Halochromatium salexigens</name>
    <name type="common">Chromatium salexigens</name>
    <dbReference type="NCBI Taxonomy" id="49447"/>
    <lineage>
        <taxon>Bacteria</taxon>
        <taxon>Pseudomonadati</taxon>
        <taxon>Pseudomonadota</taxon>
        <taxon>Gammaproteobacteria</taxon>
        <taxon>Chromatiales</taxon>
        <taxon>Chromatiaceae</taxon>
        <taxon>Halochromatium</taxon>
    </lineage>
</organism>
<dbReference type="SUPFAM" id="SSF56752">
    <property type="entry name" value="D-aminoacid aminotransferase-like PLP-dependent enzymes"/>
    <property type="match status" value="1"/>
</dbReference>
<dbReference type="FunFam" id="3.20.10.10:FF:000002">
    <property type="entry name" value="D-alanine aminotransferase"/>
    <property type="match status" value="1"/>
</dbReference>
<dbReference type="NCBIfam" id="TIGR03461">
    <property type="entry name" value="pabC_Proteo"/>
    <property type="match status" value="1"/>
</dbReference>
<dbReference type="NCBIfam" id="NF004761">
    <property type="entry name" value="PRK06092.1"/>
    <property type="match status" value="1"/>
</dbReference>
<evidence type="ECO:0000313" key="13">
    <source>
        <dbReference type="EMBL" id="MBK5929549.1"/>
    </source>
</evidence>
<gene>
    <name evidence="13" type="ORF">CCR82_03120</name>
</gene>
<comment type="function">
    <text evidence="10">Involved in the biosynthesis of p-aminobenzoate (PABA), a precursor of tetrahydrofolate. Converts 4-amino-4-deoxychorismate into 4-aminobenzoate (PABA) and pyruvate.</text>
</comment>
<dbReference type="InterPro" id="IPR036038">
    <property type="entry name" value="Aminotransferase-like"/>
</dbReference>
<comment type="caution">
    <text evidence="13">The sequence shown here is derived from an EMBL/GenBank/DDBJ whole genome shotgun (WGS) entry which is preliminary data.</text>
</comment>
<protein>
    <recommendedName>
        <fullName evidence="11 12">Aminodeoxychorismate lyase</fullName>
        <ecNumber evidence="8 12">4.1.3.38</ecNumber>
    </recommendedName>
</protein>
<dbReference type="InterPro" id="IPR001544">
    <property type="entry name" value="Aminotrans_IV"/>
</dbReference>
<evidence type="ECO:0000256" key="7">
    <source>
        <dbReference type="ARBA" id="ARBA00035633"/>
    </source>
</evidence>
<comment type="catalytic activity">
    <reaction evidence="9">
        <text>4-amino-4-deoxychorismate = 4-aminobenzoate + pyruvate + H(+)</text>
        <dbReference type="Rhea" id="RHEA:16201"/>
        <dbReference type="ChEBI" id="CHEBI:15361"/>
        <dbReference type="ChEBI" id="CHEBI:15378"/>
        <dbReference type="ChEBI" id="CHEBI:17836"/>
        <dbReference type="ChEBI" id="CHEBI:58406"/>
        <dbReference type="EC" id="4.1.3.38"/>
    </reaction>
</comment>
<name>A0AAJ0XE91_HALSE</name>
<comment type="pathway">
    <text evidence="7">Cofactor biosynthesis; tetrahydrofolate biosynthesis; 4-aminobenzoate from chorismate: step 2/2.</text>
</comment>
<dbReference type="EC" id="4.1.3.38" evidence="8 12"/>
<dbReference type="PANTHER" id="PTHR42743:SF2">
    <property type="entry name" value="AMINODEOXYCHORISMATE LYASE"/>
    <property type="match status" value="1"/>
</dbReference>
<comment type="similarity">
    <text evidence="2">Belongs to the class-IV pyridoxal-phosphate-dependent aminotransferase family.</text>
</comment>
<evidence type="ECO:0000256" key="4">
    <source>
        <dbReference type="ARBA" id="ARBA00022898"/>
    </source>
</evidence>
<accession>A0AAJ0XE91</accession>
<proteinExistence type="inferred from homology"/>
<dbReference type="AlphaFoldDB" id="A0AAJ0XE91"/>
<dbReference type="InterPro" id="IPR043131">
    <property type="entry name" value="BCAT-like_N"/>
</dbReference>
<comment type="subunit">
    <text evidence="3">Homodimer.</text>
</comment>
<keyword evidence="6 13" id="KW-0456">Lyase</keyword>
<dbReference type="GO" id="GO:0008153">
    <property type="term" value="P:4-aminobenzoate biosynthetic process"/>
    <property type="evidence" value="ECO:0007669"/>
    <property type="project" value="UniProtKB-UniRule"/>
</dbReference>
<dbReference type="CDD" id="cd01559">
    <property type="entry name" value="ADCL_like"/>
    <property type="match status" value="1"/>
</dbReference>
<evidence type="ECO:0000256" key="6">
    <source>
        <dbReference type="ARBA" id="ARBA00023239"/>
    </source>
</evidence>
<evidence type="ECO:0000313" key="14">
    <source>
        <dbReference type="Proteomes" id="UP001296967"/>
    </source>
</evidence>
<reference evidence="13" key="2">
    <citation type="journal article" date="2020" name="Microorganisms">
        <title>Osmotic Adaptation and Compatible Solute Biosynthesis of Phototrophic Bacteria as Revealed from Genome Analyses.</title>
        <authorList>
            <person name="Imhoff J.F."/>
            <person name="Rahn T."/>
            <person name="Kunzel S."/>
            <person name="Keller A."/>
            <person name="Neulinger S.C."/>
        </authorList>
    </citation>
    <scope>NUCLEOTIDE SEQUENCE</scope>
    <source>
        <strain evidence="13">DSM 4395</strain>
    </source>
</reference>
<dbReference type="GO" id="GO:0046656">
    <property type="term" value="P:folic acid biosynthetic process"/>
    <property type="evidence" value="ECO:0007669"/>
    <property type="project" value="UniProtKB-KW"/>
</dbReference>
<dbReference type="Gene3D" id="3.30.470.10">
    <property type="match status" value="1"/>
</dbReference>
<sequence length="283" mass="31212">MPRHRCLVNGEARADLDVSDRGLAYGDGLFETIAIRAGRPCCWLAHLDRLARGAVRLGLPVPSPARLKQEATRLGDGVECGILKIILTRGPAARGYRPPPEPKPTRILMLTEQSPPSIEARISDRAARVRVCQTRLGINSQLAGLKHLNRLEQVLARSEWADASADEGLMLDAEGRLVCGTMSNLFLIDEDGVLQTPLIDRCGVAGTARARVLDDARAAGLEVRERRLALTDVVRARGAFLTNAVIGIWPIRTVEEHAFELSRLPWTLLERVHARLLQPELEW</sequence>
<dbReference type="RefSeq" id="WP_201243906.1">
    <property type="nucleotide sequence ID" value="NZ_NHSF01000018.1"/>
</dbReference>
<dbReference type="InterPro" id="IPR050571">
    <property type="entry name" value="Class-IV_PLP-Dep_Aminotrnsfr"/>
</dbReference>
<keyword evidence="5" id="KW-0289">Folate biosynthesis</keyword>
<evidence type="ECO:0000256" key="11">
    <source>
        <dbReference type="ARBA" id="ARBA00069174"/>
    </source>
</evidence>
<dbReference type="InterPro" id="IPR017824">
    <property type="entry name" value="Aminodeoxychorismate_lyase_IV"/>
</dbReference>
<dbReference type="Proteomes" id="UP001296967">
    <property type="component" value="Unassembled WGS sequence"/>
</dbReference>
<dbReference type="GO" id="GO:0008696">
    <property type="term" value="F:4-amino-4-deoxychorismate lyase activity"/>
    <property type="evidence" value="ECO:0007669"/>
    <property type="project" value="UniProtKB-UniRule"/>
</dbReference>
<dbReference type="Pfam" id="PF01063">
    <property type="entry name" value="Aminotran_4"/>
    <property type="match status" value="1"/>
</dbReference>
<dbReference type="EMBL" id="NHSF01000018">
    <property type="protein sequence ID" value="MBK5929549.1"/>
    <property type="molecule type" value="Genomic_DNA"/>
</dbReference>
<evidence type="ECO:0000256" key="2">
    <source>
        <dbReference type="ARBA" id="ARBA00009320"/>
    </source>
</evidence>
<reference evidence="13" key="1">
    <citation type="submission" date="2017-05" db="EMBL/GenBank/DDBJ databases">
        <authorList>
            <person name="Imhoff J.F."/>
            <person name="Rahn T."/>
            <person name="Kuenzel S."/>
            <person name="Neulinger S.C."/>
        </authorList>
    </citation>
    <scope>NUCLEOTIDE SEQUENCE</scope>
    <source>
        <strain evidence="13">DSM 4395</strain>
    </source>
</reference>
<dbReference type="InterPro" id="IPR043132">
    <property type="entry name" value="BCAT-like_C"/>
</dbReference>
<dbReference type="PANTHER" id="PTHR42743">
    <property type="entry name" value="AMINO-ACID AMINOTRANSFERASE"/>
    <property type="match status" value="1"/>
</dbReference>
<keyword evidence="14" id="KW-1185">Reference proteome</keyword>
<dbReference type="Gene3D" id="3.20.10.10">
    <property type="entry name" value="D-amino Acid Aminotransferase, subunit A, domain 2"/>
    <property type="match status" value="1"/>
</dbReference>